<dbReference type="FunCoup" id="A0A2N3NKG6">
    <property type="interactions" value="23"/>
</dbReference>
<keyword evidence="2" id="KW-0819">tRNA processing</keyword>
<protein>
    <submittedName>
        <fullName evidence="6">Uncharacterized protein</fullName>
    </submittedName>
</protein>
<dbReference type="EMBL" id="NLAX01000002">
    <property type="protein sequence ID" value="PKS12924.1"/>
    <property type="molecule type" value="Genomic_DNA"/>
</dbReference>
<reference evidence="6 7" key="1">
    <citation type="journal article" date="2017" name="G3 (Bethesda)">
        <title>First Draft Genome Sequence of the Pathogenic Fungus Lomentospora prolificans (Formerly Scedosporium prolificans).</title>
        <authorList>
            <person name="Luo R."/>
            <person name="Zimin A."/>
            <person name="Workman R."/>
            <person name="Fan Y."/>
            <person name="Pertea G."/>
            <person name="Grossman N."/>
            <person name="Wear M.P."/>
            <person name="Jia B."/>
            <person name="Miller H."/>
            <person name="Casadevall A."/>
            <person name="Timp W."/>
            <person name="Zhang S.X."/>
            <person name="Salzberg S.L."/>
        </authorList>
    </citation>
    <scope>NUCLEOTIDE SEQUENCE [LARGE SCALE GENOMIC DNA]</scope>
    <source>
        <strain evidence="6 7">JHH-5317</strain>
    </source>
</reference>
<comment type="similarity">
    <text evidence="1">Belongs to the THADA family.</text>
</comment>
<evidence type="ECO:0000313" key="6">
    <source>
        <dbReference type="EMBL" id="PKS12924.1"/>
    </source>
</evidence>
<dbReference type="InterPro" id="IPR016024">
    <property type="entry name" value="ARM-type_fold"/>
</dbReference>
<evidence type="ECO:0000259" key="4">
    <source>
        <dbReference type="Pfam" id="PF25150"/>
    </source>
</evidence>
<dbReference type="Proteomes" id="UP000233524">
    <property type="component" value="Unassembled WGS sequence"/>
</dbReference>
<dbReference type="InterPro" id="IPR056843">
    <property type="entry name" value="THADA-like_TPR"/>
</dbReference>
<organism evidence="6 7">
    <name type="scientific">Lomentospora prolificans</name>
    <dbReference type="NCBI Taxonomy" id="41688"/>
    <lineage>
        <taxon>Eukaryota</taxon>
        <taxon>Fungi</taxon>
        <taxon>Dikarya</taxon>
        <taxon>Ascomycota</taxon>
        <taxon>Pezizomycotina</taxon>
        <taxon>Sordariomycetes</taxon>
        <taxon>Hypocreomycetidae</taxon>
        <taxon>Microascales</taxon>
        <taxon>Microascaceae</taxon>
        <taxon>Lomentospora</taxon>
    </lineage>
</organism>
<accession>A0A2N3NKG6</accession>
<dbReference type="SUPFAM" id="SSF48371">
    <property type="entry name" value="ARM repeat"/>
    <property type="match status" value="2"/>
</dbReference>
<dbReference type="VEuPathDB" id="FungiDB:jhhlp_000265"/>
<gene>
    <name evidence="6" type="ORF">jhhlp_000265</name>
</gene>
<name>A0A2N3NKG6_9PEZI</name>
<dbReference type="GO" id="GO:0005829">
    <property type="term" value="C:cytosol"/>
    <property type="evidence" value="ECO:0007669"/>
    <property type="project" value="TreeGrafter"/>
</dbReference>
<dbReference type="PANTHER" id="PTHR14387">
    <property type="entry name" value="THADA/DEATH RECEPTOR INTERACTING PROTEIN"/>
    <property type="match status" value="1"/>
</dbReference>
<dbReference type="GO" id="GO:0030488">
    <property type="term" value="P:tRNA methylation"/>
    <property type="evidence" value="ECO:0007669"/>
    <property type="project" value="TreeGrafter"/>
</dbReference>
<dbReference type="Pfam" id="PF10350">
    <property type="entry name" value="DUF2428"/>
    <property type="match status" value="1"/>
</dbReference>
<dbReference type="Pfam" id="PF26523">
    <property type="entry name" value="Trm732_C"/>
    <property type="match status" value="1"/>
</dbReference>
<keyword evidence="7" id="KW-1185">Reference proteome</keyword>
<dbReference type="PANTHER" id="PTHR14387:SF0">
    <property type="entry name" value="DUF2428 DOMAIN-CONTAINING PROTEIN"/>
    <property type="match status" value="1"/>
</dbReference>
<comment type="caution">
    <text evidence="6">The sequence shown here is derived from an EMBL/GenBank/DDBJ whole genome shotgun (WGS) entry which is preliminary data.</text>
</comment>
<dbReference type="STRING" id="41688.A0A2N3NKG6"/>
<dbReference type="InterPro" id="IPR051954">
    <property type="entry name" value="tRNA_methyltransferase_THADA"/>
</dbReference>
<feature type="domain" description="tRNA (32-2'-O)-methyltransferase regulator THADA-like C-terminal TPR repeats region" evidence="5">
    <location>
        <begin position="921"/>
        <end position="1075"/>
    </location>
</feature>
<dbReference type="Pfam" id="PF25150">
    <property type="entry name" value="TPR_Trm732"/>
    <property type="match status" value="1"/>
</dbReference>
<evidence type="ECO:0000313" key="7">
    <source>
        <dbReference type="Proteomes" id="UP000233524"/>
    </source>
</evidence>
<sequence>MANAGQDINIDELDVAGSQGPNDLVVWLEGKPAISQATAADAIFNQLISRETLSKLSSSKVRVKLCGFIERCCKSKSQVIRDWALSSDLYLQLFDLYLEWNESDAERSLRLVLDLLVDLMIQSRERPDLAPVKSTVLDTLVAIMAKQSTKPLAKSAIMVLDRFLTKSVISLEEVGTKYRTQKKSDLAVTDLQLWKNYLAEAFNWMEVQFVCPVAGKFIATVYRLLSAESKQGFLKESQFTVEVWHEWLLEFLTDEPSLLDGIKNYIFVPLFKSDKKDSVELLQRMNRLDKAITSPEMDLDIPATLQLASLEVGKRVGLVEEPGISLFKSTSLYGQTQAKDQTGPVVLQEDLLEHVLVHPSYSVRTHALSLIISSSSTTRPYSPTAIILLQKHLGMYFADSEARFRNEFLGKLRDMYKRVRGGIFVLRRSLARARAVLQKAEDATGTRKSALYHTNIISHPEPELAAALKLHEDFLHWYLRFLRAELVPTASYQRHVTSLKAVVKIIQLEAVLVKTWETKDDGPLFFDIFDSTWCRALLDLLMDPFDDVRDIAATVLKLLFNDGRYSLLLPQGTSPPAALSVFLTRANELANQTGRADHANGVARAYELLHRFSPDQKAKSALLADLITALDKRISSAEHNLGLAVLDAPTHGLFAALSYIVISINEQTYEPETLAELDRLYLNMFECCQRIWNVVRDVLCDDSPEGHLPDDLDDMEGLDTKNLLSYSFRAVDESSKVMKAIIQGAKNYGGKEHLCPSIKVSSAIGNLSFQQLATLRHRGALTTVSQTFAICSQMSRFYKDREEAEPLLDQWFKAALKCIFSQRSTTRRSAGIPSMMIGILSANYQISFEEAMDKLMEIGATPAAVSEADGSNLPQVHALNSLTGIFKTSYLSHYERKLEKYLPLCLQLAADCLRSQIWAIRNCGLLLLRGLMDNLFGTSESKALMEAGWDGKANRLHYGRYPSLAPVLLSLLKSGRNMVYEISTTAAAEAVFPALDIIRRAGPPAALRDELQQYIADYLGSPAWHVREIAARTLCSCLLHGQWLDALRVIILRSGDEDGGRAKNRLHGALLTAKFLVERLSEVMPAQLTASYAGLVNLLVEIQDTTPQNLSILPDLQAVYLEVSNQASKYGLHLVRSGGEVIGPLHQTLSLSLAKPAEALDGESCGALFRIQRAKQSVYALFDPSNVDPFLEAAHGMVGRDVSALVATLEVLPEVWPAEYLPKETISKLFDLYLEICASALEPDVLAVTLQNFTNLLAETQAMPEVQPGKEPLLKLWSRLQLVSMNPTLSDEVVRASGAILGRLQSLNGGVRDRESTLRQFGLLIAESSTDDQSFDTRYAAAEALKFALTGTGPTNLDNEELLPYYQALYNILNDDDDEIRNLGAEALTLGSAPIIPMQAADRLLSSWRGSHSVELSAAAASRMVGHNFPVNAPIAALSNWVPSSDQLQEALKFDTSLFLVEEQNLFIDEVRETKRWKNVFVDMGERHEDSVSALVKWTCPGLKMLVEMAEEKGDGPLGWTSRPAVFAVCARIVVCAVTLVEIGSYPEVEEHLARLREVGRQVGFSGLLLEMAD</sequence>
<feature type="domain" description="DUF2428" evidence="3">
    <location>
        <begin position="681"/>
        <end position="919"/>
    </location>
</feature>
<proteinExistence type="inferred from homology"/>
<evidence type="ECO:0000256" key="1">
    <source>
        <dbReference type="ARBA" id="ARBA00010409"/>
    </source>
</evidence>
<feature type="domain" description="tRNA (32-2'-O)-methyltransferase regulator THADA-like TPR repeats region" evidence="4">
    <location>
        <begin position="241"/>
        <end position="550"/>
    </location>
</feature>
<dbReference type="InterPro" id="IPR019442">
    <property type="entry name" value="THADA/TRM732_DUF2428"/>
</dbReference>
<dbReference type="OrthoDB" id="73997at2759"/>
<dbReference type="Pfam" id="PF25151">
    <property type="entry name" value="TPR_Trm732_C"/>
    <property type="match status" value="1"/>
</dbReference>
<evidence type="ECO:0000256" key="2">
    <source>
        <dbReference type="ARBA" id="ARBA00022694"/>
    </source>
</evidence>
<dbReference type="InParanoid" id="A0A2N3NKG6"/>
<evidence type="ECO:0000259" key="3">
    <source>
        <dbReference type="Pfam" id="PF10350"/>
    </source>
</evidence>
<dbReference type="InterPro" id="IPR056842">
    <property type="entry name" value="THADA-like_TPR_C"/>
</dbReference>
<evidence type="ECO:0000259" key="5">
    <source>
        <dbReference type="Pfam" id="PF25151"/>
    </source>
</evidence>